<dbReference type="RefSeq" id="XP_028876849.1">
    <property type="nucleotide sequence ID" value="XM_029031860.1"/>
</dbReference>
<dbReference type="EMBL" id="NBCO01000133">
    <property type="protein sequence ID" value="ORC81016.1"/>
    <property type="molecule type" value="Genomic_DNA"/>
</dbReference>
<comment type="caution">
    <text evidence="2">The sequence shown here is derived from an EMBL/GenBank/DDBJ whole genome shotgun (WGS) entry which is preliminary data.</text>
</comment>
<accession>A0A1X0NE80</accession>
<protein>
    <submittedName>
        <fullName evidence="2">Uncharacterized protein</fullName>
    </submittedName>
</protein>
<evidence type="ECO:0000313" key="3">
    <source>
        <dbReference type="Proteomes" id="UP000192257"/>
    </source>
</evidence>
<feature type="compositionally biased region" description="Basic and acidic residues" evidence="1">
    <location>
        <begin position="75"/>
        <end position="85"/>
    </location>
</feature>
<reference evidence="2 3" key="1">
    <citation type="submission" date="2017-03" db="EMBL/GenBank/DDBJ databases">
        <title>An alternative strategy for trypanosome survival in the mammalian bloodstream revealed through genome and transcriptome analysis of the ubiquitous bovine parasite Trypanosoma (Megatrypanum) theileri.</title>
        <authorList>
            <person name="Kelly S."/>
            <person name="Ivens A."/>
            <person name="Mott A."/>
            <person name="O'Neill E."/>
            <person name="Emms D."/>
            <person name="Macleod O."/>
            <person name="Voorheis P."/>
            <person name="Matthews J."/>
            <person name="Matthews K."/>
            <person name="Carrington M."/>
        </authorList>
    </citation>
    <scope>NUCLEOTIDE SEQUENCE [LARGE SCALE GENOMIC DNA]</scope>
    <source>
        <strain evidence="2">Edinburgh</strain>
    </source>
</reference>
<evidence type="ECO:0000256" key="1">
    <source>
        <dbReference type="SAM" id="MobiDB-lite"/>
    </source>
</evidence>
<dbReference type="AlphaFoldDB" id="A0A1X0NE80"/>
<dbReference type="Proteomes" id="UP000192257">
    <property type="component" value="Unassembled WGS sequence"/>
</dbReference>
<feature type="region of interest" description="Disordered" evidence="1">
    <location>
        <begin position="1"/>
        <end position="85"/>
    </location>
</feature>
<feature type="non-terminal residue" evidence="2">
    <location>
        <position position="1"/>
    </location>
</feature>
<dbReference type="GeneID" id="39991640"/>
<proteinExistence type="predicted"/>
<organism evidence="2 3">
    <name type="scientific">Trypanosoma theileri</name>
    <dbReference type="NCBI Taxonomy" id="67003"/>
    <lineage>
        <taxon>Eukaryota</taxon>
        <taxon>Discoba</taxon>
        <taxon>Euglenozoa</taxon>
        <taxon>Kinetoplastea</taxon>
        <taxon>Metakinetoplastina</taxon>
        <taxon>Trypanosomatida</taxon>
        <taxon>Trypanosomatidae</taxon>
        <taxon>Trypanosoma</taxon>
    </lineage>
</organism>
<name>A0A1X0NE80_9TRYP</name>
<sequence>LAEEARSPVEVQEPTLLTNEESPCGGDAVGSSSTACTSVRPPAPPPGRAEPQAGLLVKGEPPANGVAGLQGDLSEGDKHLGVKLP</sequence>
<gene>
    <name evidence="2" type="ORF">TM35_001331030</name>
</gene>
<feature type="non-terminal residue" evidence="2">
    <location>
        <position position="85"/>
    </location>
</feature>
<keyword evidence="3" id="KW-1185">Reference proteome</keyword>
<dbReference type="VEuPathDB" id="TriTrypDB:TM35_001331030"/>
<evidence type="ECO:0000313" key="2">
    <source>
        <dbReference type="EMBL" id="ORC81016.1"/>
    </source>
</evidence>